<dbReference type="InterPro" id="IPR002645">
    <property type="entry name" value="STAS_dom"/>
</dbReference>
<keyword evidence="8" id="KW-1185">Reference proteome</keyword>
<feature type="transmembrane region" description="Helical" evidence="5">
    <location>
        <begin position="164"/>
        <end position="185"/>
    </location>
</feature>
<dbReference type="Pfam" id="PF00916">
    <property type="entry name" value="Sulfate_transp"/>
    <property type="match status" value="1"/>
</dbReference>
<feature type="transmembrane region" description="Helical" evidence="5">
    <location>
        <begin position="349"/>
        <end position="368"/>
    </location>
</feature>
<feature type="transmembrane region" description="Helical" evidence="5">
    <location>
        <begin position="58"/>
        <end position="75"/>
    </location>
</feature>
<dbReference type="InterPro" id="IPR011547">
    <property type="entry name" value="SLC26A/SulP_dom"/>
</dbReference>
<dbReference type="PROSITE" id="PS50801">
    <property type="entry name" value="STAS"/>
    <property type="match status" value="1"/>
</dbReference>
<dbReference type="GeneID" id="98663531"/>
<evidence type="ECO:0000313" key="7">
    <source>
        <dbReference type="EMBL" id="SFI97582.1"/>
    </source>
</evidence>
<dbReference type="Gene3D" id="3.30.750.24">
    <property type="entry name" value="STAS domain"/>
    <property type="match status" value="1"/>
</dbReference>
<dbReference type="Proteomes" id="UP000183299">
    <property type="component" value="Unassembled WGS sequence"/>
</dbReference>
<evidence type="ECO:0000313" key="8">
    <source>
        <dbReference type="Proteomes" id="UP000183299"/>
    </source>
</evidence>
<feature type="transmembrane region" description="Helical" evidence="5">
    <location>
        <begin position="380"/>
        <end position="411"/>
    </location>
</feature>
<feature type="transmembrane region" description="Helical" evidence="5">
    <location>
        <begin position="103"/>
        <end position="121"/>
    </location>
</feature>
<dbReference type="AlphaFoldDB" id="A0A1I3MKX2"/>
<feature type="transmembrane region" description="Helical" evidence="5">
    <location>
        <begin position="250"/>
        <end position="272"/>
    </location>
</feature>
<dbReference type="PANTHER" id="PTHR43310:SF1">
    <property type="entry name" value="SULFATE TRANSPORTER YBAR-RELATED"/>
    <property type="match status" value="1"/>
</dbReference>
<reference evidence="7 8" key="1">
    <citation type="submission" date="2016-10" db="EMBL/GenBank/DDBJ databases">
        <authorList>
            <person name="de Groot N.N."/>
        </authorList>
    </citation>
    <scope>NUCLEOTIDE SEQUENCE [LARGE SCALE GENOMIC DNA]</scope>
    <source>
        <strain evidence="7 8">CGMCC 1.8891</strain>
    </source>
</reference>
<sequence>MIQSALASFAKNLSISGTTSTKLTPTQAKTDVLSGLTVALALVPEAVAFSFVAQVHPLVGLYAAFIMGLVTAVFGGRPGMISGATGAIAVVFVSLVIEHGVEYLFATVVLMGILQILAGIFRLGKFIRLVPHPVMLGFVNGLAIVIFLAQLTQFKVPGTDSFMTGMPLVIMLALVALTMAVVYFLPKVTNIIPAPLAGILITAVVVIAFGINVPRVGDMAQIKGGLPTFHIPAVPMFESMESFLSTMHIIFPYALIAAAVGLIESLLTLNLVGEIKGERGGVSQECLAQGAGNVISGFFGSMGGCAMIGQSMINVKSGGRTRLAGIAAALFLLAFIMVASPLIEQIPLAALVGVMFMVVIGTFAWNSFNVMRKVPRVDAFVIVLVTVVTVLEDLAIAVVVGVIVSALAYAWQNASRIHAKTYETPEGAKVYQIQGPLFFGSAEGFLEMFDPANDPSMVIVDFADSRVADQSALNAIESLAAKYEARGKEIQLRHLSRDCHRLLSKAGHLMVDSDDDPDYQVATDYVVRTGVLGSGH</sequence>
<dbReference type="InterPro" id="IPR036513">
    <property type="entry name" value="STAS_dom_sf"/>
</dbReference>
<keyword evidence="2 5" id="KW-0812">Transmembrane</keyword>
<feature type="domain" description="STAS" evidence="6">
    <location>
        <begin position="418"/>
        <end position="507"/>
    </location>
</feature>
<dbReference type="GO" id="GO:0016020">
    <property type="term" value="C:membrane"/>
    <property type="evidence" value="ECO:0007669"/>
    <property type="project" value="UniProtKB-SubCell"/>
</dbReference>
<dbReference type="OrthoDB" id="9771198at2"/>
<evidence type="ECO:0000256" key="1">
    <source>
        <dbReference type="ARBA" id="ARBA00004141"/>
    </source>
</evidence>
<proteinExistence type="predicted"/>
<organism evidence="7 8">
    <name type="scientific">Celeribacter halophilus</name>
    <dbReference type="NCBI Taxonomy" id="576117"/>
    <lineage>
        <taxon>Bacteria</taxon>
        <taxon>Pseudomonadati</taxon>
        <taxon>Pseudomonadota</taxon>
        <taxon>Alphaproteobacteria</taxon>
        <taxon>Rhodobacterales</taxon>
        <taxon>Roseobacteraceae</taxon>
        <taxon>Celeribacter</taxon>
    </lineage>
</organism>
<dbReference type="STRING" id="576117.SAMN04488138_10150"/>
<keyword evidence="3 5" id="KW-1133">Transmembrane helix</keyword>
<feature type="transmembrane region" description="Helical" evidence="5">
    <location>
        <begin position="323"/>
        <end position="343"/>
    </location>
</feature>
<feature type="transmembrane region" description="Helical" evidence="5">
    <location>
        <begin position="80"/>
        <end position="97"/>
    </location>
</feature>
<comment type="subcellular location">
    <subcellularLocation>
        <location evidence="1">Membrane</location>
        <topology evidence="1">Multi-pass membrane protein</topology>
    </subcellularLocation>
</comment>
<feature type="transmembrane region" description="Helical" evidence="5">
    <location>
        <begin position="32"/>
        <end position="52"/>
    </location>
</feature>
<dbReference type="InterPro" id="IPR052706">
    <property type="entry name" value="Membrane-Transporter-like"/>
</dbReference>
<feature type="transmembrane region" description="Helical" evidence="5">
    <location>
        <begin position="192"/>
        <end position="211"/>
    </location>
</feature>
<name>A0A1I3MKX2_9RHOB</name>
<dbReference type="RefSeq" id="WP_066602874.1">
    <property type="nucleotide sequence ID" value="NZ_FORY01000001.1"/>
</dbReference>
<gene>
    <name evidence="7" type="ORF">SAMN04488138_10150</name>
</gene>
<evidence type="ECO:0000256" key="3">
    <source>
        <dbReference type="ARBA" id="ARBA00022989"/>
    </source>
</evidence>
<dbReference type="Pfam" id="PF01740">
    <property type="entry name" value="STAS"/>
    <property type="match status" value="1"/>
</dbReference>
<evidence type="ECO:0000259" key="6">
    <source>
        <dbReference type="PROSITE" id="PS50801"/>
    </source>
</evidence>
<evidence type="ECO:0000256" key="2">
    <source>
        <dbReference type="ARBA" id="ARBA00022692"/>
    </source>
</evidence>
<accession>A0A1I3MKX2</accession>
<feature type="transmembrane region" description="Helical" evidence="5">
    <location>
        <begin position="133"/>
        <end position="152"/>
    </location>
</feature>
<evidence type="ECO:0000256" key="4">
    <source>
        <dbReference type="ARBA" id="ARBA00023136"/>
    </source>
</evidence>
<evidence type="ECO:0000256" key="5">
    <source>
        <dbReference type="SAM" id="Phobius"/>
    </source>
</evidence>
<dbReference type="SUPFAM" id="SSF52091">
    <property type="entry name" value="SpoIIaa-like"/>
    <property type="match status" value="1"/>
</dbReference>
<dbReference type="CDD" id="cd07042">
    <property type="entry name" value="STAS_SulP_like_sulfate_transporter"/>
    <property type="match status" value="1"/>
</dbReference>
<dbReference type="EMBL" id="FORY01000001">
    <property type="protein sequence ID" value="SFI97582.1"/>
    <property type="molecule type" value="Genomic_DNA"/>
</dbReference>
<dbReference type="PANTHER" id="PTHR43310">
    <property type="entry name" value="SULFATE TRANSPORTER YBAR-RELATED"/>
    <property type="match status" value="1"/>
</dbReference>
<protein>
    <submittedName>
        <fullName evidence="7">Sulfate permease, SulP family</fullName>
    </submittedName>
</protein>
<keyword evidence="4 5" id="KW-0472">Membrane</keyword>